<keyword evidence="5 7" id="KW-1133">Transmembrane helix</keyword>
<reference evidence="9" key="2">
    <citation type="submission" date="2023-01" db="EMBL/GenBank/DDBJ databases">
        <title>Draft genome sequence of Sulfitobacter pacificus strain NBRC 109915.</title>
        <authorList>
            <person name="Sun Q."/>
            <person name="Mori K."/>
        </authorList>
    </citation>
    <scope>NUCLEOTIDE SEQUENCE</scope>
    <source>
        <strain evidence="9">NBRC 109915</strain>
    </source>
</reference>
<evidence type="ECO:0000256" key="6">
    <source>
        <dbReference type="ARBA" id="ARBA00023136"/>
    </source>
</evidence>
<feature type="transmembrane region" description="Helical" evidence="7">
    <location>
        <begin position="177"/>
        <end position="200"/>
    </location>
</feature>
<dbReference type="RefSeq" id="WP_284376791.1">
    <property type="nucleotide sequence ID" value="NZ_BSNL01000024.1"/>
</dbReference>
<dbReference type="InterPro" id="IPR035906">
    <property type="entry name" value="MetI-like_sf"/>
</dbReference>
<dbReference type="Pfam" id="PF00528">
    <property type="entry name" value="BPD_transp_1"/>
    <property type="match status" value="1"/>
</dbReference>
<evidence type="ECO:0000256" key="1">
    <source>
        <dbReference type="ARBA" id="ARBA00004651"/>
    </source>
</evidence>
<dbReference type="Pfam" id="PF19300">
    <property type="entry name" value="BPD_transp_1_N"/>
    <property type="match status" value="1"/>
</dbReference>
<comment type="similarity">
    <text evidence="7">Belongs to the binding-protein-dependent transport system permease family.</text>
</comment>
<evidence type="ECO:0000313" key="9">
    <source>
        <dbReference type="EMBL" id="GLQ29407.1"/>
    </source>
</evidence>
<dbReference type="SUPFAM" id="SSF161098">
    <property type="entry name" value="MetI-like"/>
    <property type="match status" value="1"/>
</dbReference>
<gene>
    <name evidence="9" type="ORF">GCM10007927_42110</name>
</gene>
<name>A0ABQ5VR71_9RHOB</name>
<feature type="transmembrane region" description="Helical" evidence="7">
    <location>
        <begin position="7"/>
        <end position="27"/>
    </location>
</feature>
<feature type="transmembrane region" description="Helical" evidence="7">
    <location>
        <begin position="95"/>
        <end position="119"/>
    </location>
</feature>
<keyword evidence="10" id="KW-1185">Reference proteome</keyword>
<evidence type="ECO:0000256" key="2">
    <source>
        <dbReference type="ARBA" id="ARBA00022448"/>
    </source>
</evidence>
<dbReference type="Gene3D" id="1.10.3720.10">
    <property type="entry name" value="MetI-like"/>
    <property type="match status" value="1"/>
</dbReference>
<keyword evidence="3" id="KW-1003">Cell membrane</keyword>
<accession>A0ABQ5VR71</accession>
<sequence length="313" mass="34186">MLRYTTFRILAAIPTLFLVTILVFFFIRLVPGDPAAVLVGDIQNIGRLEEVRRELGLDRSIPEQFFAWIGKIFQGDFGVSIMNQAPVLDTILDRFAVTAQVILIAVLFTTLIAVPAGMIAAWRQNRLTDNIIVVSTIAAMSVPSFWIGLTLILIFGIELGWLPAVGYVSLFEDFSRGAVYLIMPVAALVLGEVGGVLRMARASTIEIMRRDYITHARAKGLSEAAVLSRHAFPNAFAPTLTILGMIIGSLLGGAAVIETVFTLPGLGRLTIDAISSRDYPMVQGILLVVAVIYVLVNLITDLLYPLFDPRVKL</sequence>
<keyword evidence="4 7" id="KW-0812">Transmembrane</keyword>
<comment type="caution">
    <text evidence="9">The sequence shown here is derived from an EMBL/GenBank/DDBJ whole genome shotgun (WGS) entry which is preliminary data.</text>
</comment>
<dbReference type="PANTHER" id="PTHR43163">
    <property type="entry name" value="DIPEPTIDE TRANSPORT SYSTEM PERMEASE PROTEIN DPPB-RELATED"/>
    <property type="match status" value="1"/>
</dbReference>
<feature type="transmembrane region" description="Helical" evidence="7">
    <location>
        <begin position="235"/>
        <end position="261"/>
    </location>
</feature>
<proteinExistence type="inferred from homology"/>
<evidence type="ECO:0000313" key="10">
    <source>
        <dbReference type="Proteomes" id="UP001161388"/>
    </source>
</evidence>
<comment type="subcellular location">
    <subcellularLocation>
        <location evidence="1 7">Cell membrane</location>
        <topology evidence="1 7">Multi-pass membrane protein</topology>
    </subcellularLocation>
</comment>
<evidence type="ECO:0000256" key="3">
    <source>
        <dbReference type="ARBA" id="ARBA00022475"/>
    </source>
</evidence>
<evidence type="ECO:0000256" key="7">
    <source>
        <dbReference type="RuleBase" id="RU363032"/>
    </source>
</evidence>
<dbReference type="InterPro" id="IPR045621">
    <property type="entry name" value="BPD_transp_1_N"/>
</dbReference>
<dbReference type="Proteomes" id="UP001161388">
    <property type="component" value="Unassembled WGS sequence"/>
</dbReference>
<dbReference type="PROSITE" id="PS50928">
    <property type="entry name" value="ABC_TM1"/>
    <property type="match status" value="1"/>
</dbReference>
<dbReference type="InterPro" id="IPR000515">
    <property type="entry name" value="MetI-like"/>
</dbReference>
<organism evidence="9 10">
    <name type="scientific">Sulfitobacter pacificus</name>
    <dbReference type="NCBI Taxonomy" id="1499314"/>
    <lineage>
        <taxon>Bacteria</taxon>
        <taxon>Pseudomonadati</taxon>
        <taxon>Pseudomonadota</taxon>
        <taxon>Alphaproteobacteria</taxon>
        <taxon>Rhodobacterales</taxon>
        <taxon>Roseobacteraceae</taxon>
        <taxon>Sulfitobacter</taxon>
    </lineage>
</organism>
<reference evidence="9" key="1">
    <citation type="journal article" date="2014" name="Int. J. Syst. Evol. Microbiol.">
        <title>Complete genome of a new Firmicutes species belonging to the dominant human colonic microbiota ('Ruminococcus bicirculans') reveals two chromosomes and a selective capacity to utilize plant glucans.</title>
        <authorList>
            <consortium name="NISC Comparative Sequencing Program"/>
            <person name="Wegmann U."/>
            <person name="Louis P."/>
            <person name="Goesmann A."/>
            <person name="Henrissat B."/>
            <person name="Duncan S.H."/>
            <person name="Flint H.J."/>
        </authorList>
    </citation>
    <scope>NUCLEOTIDE SEQUENCE</scope>
    <source>
        <strain evidence="9">NBRC 109915</strain>
    </source>
</reference>
<dbReference type="CDD" id="cd06261">
    <property type="entry name" value="TM_PBP2"/>
    <property type="match status" value="1"/>
</dbReference>
<evidence type="ECO:0000256" key="4">
    <source>
        <dbReference type="ARBA" id="ARBA00022692"/>
    </source>
</evidence>
<feature type="transmembrane region" description="Helical" evidence="7">
    <location>
        <begin position="131"/>
        <end position="157"/>
    </location>
</feature>
<feature type="transmembrane region" description="Helical" evidence="7">
    <location>
        <begin position="281"/>
        <end position="304"/>
    </location>
</feature>
<evidence type="ECO:0000259" key="8">
    <source>
        <dbReference type="PROSITE" id="PS50928"/>
    </source>
</evidence>
<keyword evidence="2 7" id="KW-0813">Transport</keyword>
<dbReference type="PANTHER" id="PTHR43163:SF6">
    <property type="entry name" value="DIPEPTIDE TRANSPORT SYSTEM PERMEASE PROTEIN DPPB-RELATED"/>
    <property type="match status" value="1"/>
</dbReference>
<keyword evidence="6 7" id="KW-0472">Membrane</keyword>
<evidence type="ECO:0000256" key="5">
    <source>
        <dbReference type="ARBA" id="ARBA00022989"/>
    </source>
</evidence>
<feature type="domain" description="ABC transmembrane type-1" evidence="8">
    <location>
        <begin position="95"/>
        <end position="304"/>
    </location>
</feature>
<protein>
    <submittedName>
        <fullName evidence="9">Peptide ABC transporter permease</fullName>
    </submittedName>
</protein>
<dbReference type="EMBL" id="BSNL01000024">
    <property type="protein sequence ID" value="GLQ29407.1"/>
    <property type="molecule type" value="Genomic_DNA"/>
</dbReference>